<dbReference type="Pfam" id="PF09423">
    <property type="entry name" value="PhoD"/>
    <property type="match status" value="1"/>
</dbReference>
<evidence type="ECO:0000313" key="2">
    <source>
        <dbReference type="EMBL" id="ESS66801.1"/>
    </source>
</evidence>
<dbReference type="EMBL" id="AYLO01000161">
    <property type="protein sequence ID" value="ESS66801.1"/>
    <property type="molecule type" value="Genomic_DNA"/>
</dbReference>
<protein>
    <recommendedName>
        <fullName evidence="1">PhoD-like phosphatase metallophosphatase domain-containing protein</fullName>
    </recommendedName>
</protein>
<dbReference type="RefSeq" id="WP_023496530.1">
    <property type="nucleotide sequence ID" value="NZ_AYLO01000161.1"/>
</dbReference>
<gene>
    <name evidence="2" type="ORF">MGMO_176c00120</name>
</gene>
<proteinExistence type="predicted"/>
<dbReference type="eggNOG" id="COG1203">
    <property type="taxonomic scope" value="Bacteria"/>
</dbReference>
<dbReference type="PANTHER" id="PTHR37031">
    <property type="entry name" value="METALLOPHOSPHATASE BINDING DOMAIN PROTEIN"/>
    <property type="match status" value="1"/>
</dbReference>
<comment type="caution">
    <text evidence="2">The sequence shown here is derived from an EMBL/GenBank/DDBJ whole genome shotgun (WGS) entry which is preliminary data.</text>
</comment>
<accession>V5DH97</accession>
<evidence type="ECO:0000259" key="1">
    <source>
        <dbReference type="Pfam" id="PF09423"/>
    </source>
</evidence>
<dbReference type="InterPro" id="IPR038607">
    <property type="entry name" value="PhoD-like_sf"/>
</dbReference>
<feature type="domain" description="PhoD-like phosphatase metallophosphatase" evidence="1">
    <location>
        <begin position="284"/>
        <end position="610"/>
    </location>
</feature>
<dbReference type="PANTHER" id="PTHR37031:SF2">
    <property type="entry name" value="PHOD-LIKE PHOSPHATASE METALLOPHOSPHATASE DOMAIN-CONTAINING PROTEIN"/>
    <property type="match status" value="1"/>
</dbReference>
<dbReference type="AlphaFoldDB" id="V5DH97"/>
<reference evidence="2 3" key="1">
    <citation type="journal article" date="2013" name="Genome Announc.">
        <title>Draft Genome Sequence of the Methanotrophic Gammaproteobacterium Methyloglobulus morosus DSM 22980 Strain KoM1.</title>
        <authorList>
            <person name="Poehlein A."/>
            <person name="Deutzmann J.S."/>
            <person name="Daniel R."/>
            <person name="Simeonova D.D."/>
        </authorList>
    </citation>
    <scope>NUCLEOTIDE SEQUENCE [LARGE SCALE GENOMIC DNA]</scope>
    <source>
        <strain evidence="2 3">KoM1</strain>
    </source>
</reference>
<evidence type="ECO:0000313" key="3">
    <source>
        <dbReference type="Proteomes" id="UP000017842"/>
    </source>
</evidence>
<organism evidence="2 3">
    <name type="scientific">Methyloglobulus morosus KoM1</name>
    <dbReference type="NCBI Taxonomy" id="1116472"/>
    <lineage>
        <taxon>Bacteria</taxon>
        <taxon>Pseudomonadati</taxon>
        <taxon>Pseudomonadota</taxon>
        <taxon>Gammaproteobacteria</taxon>
        <taxon>Methylococcales</taxon>
        <taxon>Methylococcaceae</taxon>
        <taxon>Methyloglobulus</taxon>
    </lineage>
</organism>
<keyword evidence="3" id="KW-1185">Reference proteome</keyword>
<dbReference type="Proteomes" id="UP000017842">
    <property type="component" value="Unassembled WGS sequence"/>
</dbReference>
<dbReference type="OrthoDB" id="9795624at2"/>
<dbReference type="PATRIC" id="fig|1116472.3.peg.3934"/>
<sequence length="666" mass="75066">MADLLLAGPILRRVTTELVCVWLATDKKLSFKLTILQGTEPNPIGISDITKIDLQRYQLGKNLFVYLLQAQPTTDNKTFPLDTLLSYRLDQVSDDGSKDTAINLKALKLTYGKDSNPTFFIPTHLKRLLHGSCRKPHGLVTGNKDNFDALSLGDTEIASNPTDDLENRPALLLLTGDQIYADDVANPIFAMIKQKTVELLGFQEMLPKKEGEKFDPSTVPVGGRETLSKDIAGFSSGETKNHLFTFAEFAAMYVYVFGNARNWQLELLPEHDANLRSALEEFHKTLPKVRRLLANIPTYMIFDDHDVTDDWNITGGWYDKVRDSPLGHRVVSNALAAYWAFQGWGNEPENFDYDMVHSIVDFLEKAQPSDNLERQYDLTTWKHRGWGYSVPTNPPIILIDSRTQRQPDGNFYPTQLLDRYALDWLRMEWNKIKVAKEKDIAKGIIKSLPEWPIFVATTPVMGFAPVEGLQQLGLWAVGAFEDTLVVRYTEKLFRAEGVVTGSIINALDVESWFSNRDGFGNFMNCLLHRMAINQCIFLSGDVHYSFTAHAHFDSQGEKLHCWQLTSSSLCNRPNDQQANIISKIATEKGRASHNNQWAYNNNQRWKTEIQYITEAGTENSRLTSQCNIGLVEFNEGKPVKHTLLSKGGPIVFLLNSDKAGIAPVGA</sequence>
<dbReference type="Gene3D" id="3.60.21.70">
    <property type="entry name" value="PhoD-like phosphatase"/>
    <property type="match status" value="1"/>
</dbReference>
<dbReference type="STRING" id="1116472.MGMO_176c00120"/>
<name>V5DH97_9GAMM</name>
<dbReference type="InterPro" id="IPR018946">
    <property type="entry name" value="PhoD-like_MPP"/>
</dbReference>